<keyword evidence="4" id="KW-0833">Ubl conjugation pathway</keyword>
<accession>A0AAU9J9X8</accession>
<gene>
    <name evidence="9" type="ORF">BSTOLATCC_MIC18762</name>
</gene>
<dbReference type="GO" id="GO:0043161">
    <property type="term" value="P:proteasome-mediated ubiquitin-dependent protein catabolic process"/>
    <property type="evidence" value="ECO:0007669"/>
    <property type="project" value="InterPro"/>
</dbReference>
<dbReference type="Pfam" id="PF00443">
    <property type="entry name" value="UCH"/>
    <property type="match status" value="1"/>
</dbReference>
<feature type="domain" description="USP" evidence="8">
    <location>
        <begin position="340"/>
        <end position="511"/>
    </location>
</feature>
<evidence type="ECO:0000256" key="3">
    <source>
        <dbReference type="ARBA" id="ARBA00022670"/>
    </source>
</evidence>
<evidence type="ECO:0000256" key="7">
    <source>
        <dbReference type="SAM" id="MobiDB-lite"/>
    </source>
</evidence>
<dbReference type="InterPro" id="IPR018200">
    <property type="entry name" value="USP_CS"/>
</dbReference>
<feature type="compositionally biased region" description="Basic and acidic residues" evidence="7">
    <location>
        <begin position="217"/>
        <end position="244"/>
    </location>
</feature>
<feature type="compositionally biased region" description="Basic and acidic residues" evidence="7">
    <location>
        <begin position="36"/>
        <end position="60"/>
    </location>
</feature>
<reference evidence="9" key="1">
    <citation type="submission" date="2021-09" db="EMBL/GenBank/DDBJ databases">
        <authorList>
            <consortium name="AG Swart"/>
            <person name="Singh M."/>
            <person name="Singh A."/>
            <person name="Seah K."/>
            <person name="Emmerich C."/>
        </authorList>
    </citation>
    <scope>NUCLEOTIDE SEQUENCE</scope>
    <source>
        <strain evidence="9">ATCC30299</strain>
    </source>
</reference>
<dbReference type="EMBL" id="CAJZBQ010000018">
    <property type="protein sequence ID" value="CAG9317516.1"/>
    <property type="molecule type" value="Genomic_DNA"/>
</dbReference>
<feature type="compositionally biased region" description="Basic and acidic residues" evidence="7">
    <location>
        <begin position="311"/>
        <end position="329"/>
    </location>
</feature>
<evidence type="ECO:0000256" key="2">
    <source>
        <dbReference type="ARBA" id="ARBA00012759"/>
    </source>
</evidence>
<feature type="region of interest" description="Disordered" evidence="7">
    <location>
        <begin position="140"/>
        <end position="329"/>
    </location>
</feature>
<feature type="compositionally biased region" description="Basic residues" evidence="7">
    <location>
        <begin position="145"/>
        <end position="160"/>
    </location>
</feature>
<dbReference type="Proteomes" id="UP001162131">
    <property type="component" value="Unassembled WGS sequence"/>
</dbReference>
<dbReference type="InterPro" id="IPR001394">
    <property type="entry name" value="Peptidase_C19_UCH"/>
</dbReference>
<dbReference type="EC" id="3.4.19.12" evidence="2"/>
<evidence type="ECO:0000256" key="4">
    <source>
        <dbReference type="ARBA" id="ARBA00022786"/>
    </source>
</evidence>
<keyword evidence="10" id="KW-1185">Reference proteome</keyword>
<comment type="caution">
    <text evidence="9">The sequence shown here is derived from an EMBL/GenBank/DDBJ whole genome shotgun (WGS) entry which is preliminary data.</text>
</comment>
<evidence type="ECO:0000313" key="10">
    <source>
        <dbReference type="Proteomes" id="UP001162131"/>
    </source>
</evidence>
<evidence type="ECO:0000313" key="9">
    <source>
        <dbReference type="EMBL" id="CAG9317516.1"/>
    </source>
</evidence>
<keyword evidence="6" id="KW-0788">Thiol protease</keyword>
<dbReference type="InterPro" id="IPR028889">
    <property type="entry name" value="USP"/>
</dbReference>
<dbReference type="SUPFAM" id="SSF54001">
    <property type="entry name" value="Cysteine proteinases"/>
    <property type="match status" value="1"/>
</dbReference>
<feature type="compositionally biased region" description="Basic and acidic residues" evidence="7">
    <location>
        <begin position="78"/>
        <end position="91"/>
    </location>
</feature>
<dbReference type="AlphaFoldDB" id="A0AAU9J9X8"/>
<comment type="catalytic activity">
    <reaction evidence="1">
        <text>Thiol-dependent hydrolysis of ester, thioester, amide, peptide and isopeptide bonds formed by the C-terminal Gly of ubiquitin (a 76-residue protein attached to proteins as an intracellular targeting signal).</text>
        <dbReference type="EC" id="3.4.19.12"/>
    </reaction>
</comment>
<dbReference type="PROSITE" id="PS00972">
    <property type="entry name" value="USP_1"/>
    <property type="match status" value="1"/>
</dbReference>
<feature type="compositionally biased region" description="Basic residues" evidence="7">
    <location>
        <begin position="245"/>
        <end position="254"/>
    </location>
</feature>
<keyword evidence="5" id="KW-0378">Hydrolase</keyword>
<dbReference type="GO" id="GO:0061136">
    <property type="term" value="P:regulation of proteasomal protein catabolic process"/>
    <property type="evidence" value="ECO:0007669"/>
    <property type="project" value="TreeGrafter"/>
</dbReference>
<feature type="region of interest" description="Disordered" evidence="7">
    <location>
        <begin position="31"/>
        <end position="126"/>
    </location>
</feature>
<feature type="compositionally biased region" description="Polar residues" evidence="7">
    <location>
        <begin position="116"/>
        <end position="126"/>
    </location>
</feature>
<evidence type="ECO:0000256" key="5">
    <source>
        <dbReference type="ARBA" id="ARBA00022801"/>
    </source>
</evidence>
<evidence type="ECO:0000259" key="8">
    <source>
        <dbReference type="PROSITE" id="PS50235"/>
    </source>
</evidence>
<dbReference type="GO" id="GO:0016579">
    <property type="term" value="P:protein deubiquitination"/>
    <property type="evidence" value="ECO:0007669"/>
    <property type="project" value="InterPro"/>
</dbReference>
<dbReference type="PROSITE" id="PS50235">
    <property type="entry name" value="USP_3"/>
    <property type="match status" value="1"/>
</dbReference>
<feature type="compositionally biased region" description="Polar residues" evidence="7">
    <location>
        <begin position="255"/>
        <end position="277"/>
    </location>
</feature>
<dbReference type="GO" id="GO:0070628">
    <property type="term" value="F:proteasome binding"/>
    <property type="evidence" value="ECO:0007669"/>
    <property type="project" value="TreeGrafter"/>
</dbReference>
<protein>
    <recommendedName>
        <fullName evidence="2">ubiquitinyl hydrolase 1</fullName>
        <ecNumber evidence="2">3.4.19.12</ecNumber>
    </recommendedName>
</protein>
<dbReference type="PANTHER" id="PTHR43982">
    <property type="entry name" value="UBIQUITIN CARBOXYL-TERMINAL HYDROLASE"/>
    <property type="match status" value="1"/>
</dbReference>
<keyword evidence="3" id="KW-0645">Protease</keyword>
<evidence type="ECO:0000256" key="1">
    <source>
        <dbReference type="ARBA" id="ARBA00000707"/>
    </source>
</evidence>
<organism evidence="9 10">
    <name type="scientific">Blepharisma stoltei</name>
    <dbReference type="NCBI Taxonomy" id="1481888"/>
    <lineage>
        <taxon>Eukaryota</taxon>
        <taxon>Sar</taxon>
        <taxon>Alveolata</taxon>
        <taxon>Ciliophora</taxon>
        <taxon>Postciliodesmatophora</taxon>
        <taxon>Heterotrichea</taxon>
        <taxon>Heterotrichida</taxon>
        <taxon>Blepharismidae</taxon>
        <taxon>Blepharisma</taxon>
    </lineage>
</organism>
<sequence length="511" mass="57520">MYINYRIPSIAEEMTDEEDSTCCNCFPKNYKKNPKNIKENEQPRQIKPLLKTDVKFENPEGKMNMPQFPESYKQNQKNKQENQEPRQKESSLENNVKLENPELPSELPGMNEPQYPESSIQPNSKEGLNEEILAIIYSDDGKTISSKRLKKEKPSSKSKKIQSTPNISIVQKDQVESRNNTPPKMISKETENSGDLSESITPPKIPLIHDGTLNTKKPLENNDKAEIPKIPEKEQIESKLESPKKEKRSSKSKKIQSNPNISIAQKDQAESRNNTPPKMTPKETENSDDLSESITSPKIPAIHDGTQNAKKPLENNDKSKIAKIPEKEQNESKLEIDRNVGLMNIGNSCYMNSVIQILASIPEFNAAIEDSASSPLLAALKNVISVLLSHHSLALDTVSYLVAFRNIIAQEYPMFKGPIENDAKELFSIIAYEADQLSPNSKQFALTKTQAFTCSIGHQSNNPEENNFLVVPKDKQGDLQNVVVLIGLIFWCSICHHLKSHLKSDKTHILI</sequence>
<dbReference type="GO" id="GO:0004843">
    <property type="term" value="F:cysteine-type deubiquitinase activity"/>
    <property type="evidence" value="ECO:0007669"/>
    <property type="project" value="UniProtKB-EC"/>
</dbReference>
<feature type="compositionally biased region" description="Polar residues" evidence="7">
    <location>
        <begin position="164"/>
        <end position="182"/>
    </location>
</feature>
<dbReference type="Gene3D" id="3.90.70.10">
    <property type="entry name" value="Cysteine proteinases"/>
    <property type="match status" value="1"/>
</dbReference>
<name>A0AAU9J9X8_9CILI</name>
<proteinExistence type="predicted"/>
<dbReference type="InterPro" id="IPR038765">
    <property type="entry name" value="Papain-like_cys_pep_sf"/>
</dbReference>
<evidence type="ECO:0000256" key="6">
    <source>
        <dbReference type="ARBA" id="ARBA00022807"/>
    </source>
</evidence>
<dbReference type="InterPro" id="IPR044635">
    <property type="entry name" value="UBP14-like"/>
</dbReference>
<dbReference type="PANTHER" id="PTHR43982:SF1">
    <property type="entry name" value="UBIQUITIN CARBOXYL-TERMINAL HYDROLASE 14"/>
    <property type="match status" value="1"/>
</dbReference>